<evidence type="ECO:0000259" key="2">
    <source>
        <dbReference type="Pfam" id="PF02627"/>
    </source>
</evidence>
<comment type="caution">
    <text evidence="3">The sequence shown here is derived from an EMBL/GenBank/DDBJ whole genome shotgun (WGS) entry which is preliminary data.</text>
</comment>
<dbReference type="PANTHER" id="PTHR33930:SF2">
    <property type="entry name" value="BLR3452 PROTEIN"/>
    <property type="match status" value="1"/>
</dbReference>
<dbReference type="Pfam" id="PF02627">
    <property type="entry name" value="CMD"/>
    <property type="match status" value="1"/>
</dbReference>
<reference evidence="4" key="1">
    <citation type="journal article" date="2019" name="Int. J. Syst. Evol. Microbiol.">
        <title>The Global Catalogue of Microorganisms (GCM) 10K type strain sequencing project: providing services to taxonomists for standard genome sequencing and annotation.</title>
        <authorList>
            <consortium name="The Broad Institute Genomics Platform"/>
            <consortium name="The Broad Institute Genome Sequencing Center for Infectious Disease"/>
            <person name="Wu L."/>
            <person name="Ma J."/>
        </authorList>
    </citation>
    <scope>NUCLEOTIDE SEQUENCE [LARGE SCALE GENOMIC DNA]</scope>
    <source>
        <strain evidence="4">CCUG 64793</strain>
    </source>
</reference>
<name>A0ABW3NPV6_9FLAO</name>
<gene>
    <name evidence="3" type="ORF">ACFQ3Q_04240</name>
</gene>
<dbReference type="InterPro" id="IPR003779">
    <property type="entry name" value="CMD-like"/>
</dbReference>
<feature type="signal peptide" evidence="1">
    <location>
        <begin position="1"/>
        <end position="27"/>
    </location>
</feature>
<dbReference type="InterPro" id="IPR004675">
    <property type="entry name" value="AhpD_core"/>
</dbReference>
<proteinExistence type="predicted"/>
<protein>
    <submittedName>
        <fullName evidence="3">Carboxymuconolactone decarboxylase family protein</fullName>
    </submittedName>
</protein>
<accession>A0ABW3NPV6</accession>
<evidence type="ECO:0000313" key="4">
    <source>
        <dbReference type="Proteomes" id="UP001597131"/>
    </source>
</evidence>
<evidence type="ECO:0000256" key="1">
    <source>
        <dbReference type="SAM" id="SignalP"/>
    </source>
</evidence>
<dbReference type="EMBL" id="JBHTLI010000001">
    <property type="protein sequence ID" value="MFD1094949.1"/>
    <property type="molecule type" value="Genomic_DNA"/>
</dbReference>
<dbReference type="SUPFAM" id="SSF69118">
    <property type="entry name" value="AhpD-like"/>
    <property type="match status" value="1"/>
</dbReference>
<keyword evidence="4" id="KW-1185">Reference proteome</keyword>
<dbReference type="NCBIfam" id="TIGR00778">
    <property type="entry name" value="ahpD_dom"/>
    <property type="match status" value="1"/>
</dbReference>
<dbReference type="InterPro" id="IPR029032">
    <property type="entry name" value="AhpD-like"/>
</dbReference>
<feature type="chain" id="PRO_5047462361" evidence="1">
    <location>
        <begin position="28"/>
        <end position="159"/>
    </location>
</feature>
<dbReference type="Proteomes" id="UP001597131">
    <property type="component" value="Unassembled WGS sequence"/>
</dbReference>
<feature type="domain" description="Carboxymuconolactone decarboxylase-like" evidence="2">
    <location>
        <begin position="61"/>
        <end position="129"/>
    </location>
</feature>
<dbReference type="Gene3D" id="1.20.1290.10">
    <property type="entry name" value="AhpD-like"/>
    <property type="match status" value="1"/>
</dbReference>
<evidence type="ECO:0000313" key="3">
    <source>
        <dbReference type="EMBL" id="MFD1094949.1"/>
    </source>
</evidence>
<keyword evidence="1" id="KW-0732">Signal</keyword>
<dbReference type="RefSeq" id="WP_380743257.1">
    <property type="nucleotide sequence ID" value="NZ_JBHTLI010000001.1"/>
</dbReference>
<dbReference type="PANTHER" id="PTHR33930">
    <property type="entry name" value="ALKYL HYDROPEROXIDE REDUCTASE AHPD"/>
    <property type="match status" value="1"/>
</dbReference>
<sequence length="159" mass="18151">METKISMTVKKWMLLIPVLLLTASLWAQQNEDYEKAKSEIEAEFGTFPAMFEVFPDHALAGAWENFKMLNSPESDIPPKYRELIQLAVAAQIPCQYCVYFHSASAKAFGASEEEIQEAIAHGAQTRFWSMILQGNQIDYEEFKDEFDAIMEHMASKSKN</sequence>
<organism evidence="3 4">
    <name type="scientific">Salegentibacter chungangensis</name>
    <dbReference type="NCBI Taxonomy" id="1335724"/>
    <lineage>
        <taxon>Bacteria</taxon>
        <taxon>Pseudomonadati</taxon>
        <taxon>Bacteroidota</taxon>
        <taxon>Flavobacteriia</taxon>
        <taxon>Flavobacteriales</taxon>
        <taxon>Flavobacteriaceae</taxon>
        <taxon>Salegentibacter</taxon>
    </lineage>
</organism>